<gene>
    <name evidence="2" type="ORF">EVAR_33527_1</name>
</gene>
<evidence type="ECO:0000256" key="1">
    <source>
        <dbReference type="SAM" id="MobiDB-lite"/>
    </source>
</evidence>
<dbReference type="OrthoDB" id="7790673at2759"/>
<keyword evidence="3" id="KW-1185">Reference proteome</keyword>
<proteinExistence type="predicted"/>
<protein>
    <submittedName>
        <fullName evidence="2">Uncharacterized protein</fullName>
    </submittedName>
</protein>
<evidence type="ECO:0000313" key="3">
    <source>
        <dbReference type="Proteomes" id="UP000299102"/>
    </source>
</evidence>
<organism evidence="2 3">
    <name type="scientific">Eumeta variegata</name>
    <name type="common">Bagworm moth</name>
    <name type="synonym">Eumeta japonica</name>
    <dbReference type="NCBI Taxonomy" id="151549"/>
    <lineage>
        <taxon>Eukaryota</taxon>
        <taxon>Metazoa</taxon>
        <taxon>Ecdysozoa</taxon>
        <taxon>Arthropoda</taxon>
        <taxon>Hexapoda</taxon>
        <taxon>Insecta</taxon>
        <taxon>Pterygota</taxon>
        <taxon>Neoptera</taxon>
        <taxon>Endopterygota</taxon>
        <taxon>Lepidoptera</taxon>
        <taxon>Glossata</taxon>
        <taxon>Ditrysia</taxon>
        <taxon>Tineoidea</taxon>
        <taxon>Psychidae</taxon>
        <taxon>Oiketicinae</taxon>
        <taxon>Eumeta</taxon>
    </lineage>
</organism>
<feature type="compositionally biased region" description="Basic and acidic residues" evidence="1">
    <location>
        <begin position="8"/>
        <end position="20"/>
    </location>
</feature>
<evidence type="ECO:0000313" key="2">
    <source>
        <dbReference type="EMBL" id="GBP38779.1"/>
    </source>
</evidence>
<dbReference type="AlphaFoldDB" id="A0A4C1VJL0"/>
<accession>A0A4C1VJL0</accession>
<reference evidence="2 3" key="1">
    <citation type="journal article" date="2019" name="Commun. Biol.">
        <title>The bagworm genome reveals a unique fibroin gene that provides high tensile strength.</title>
        <authorList>
            <person name="Kono N."/>
            <person name="Nakamura H."/>
            <person name="Ohtoshi R."/>
            <person name="Tomita M."/>
            <person name="Numata K."/>
            <person name="Arakawa K."/>
        </authorList>
    </citation>
    <scope>NUCLEOTIDE SEQUENCE [LARGE SCALE GENOMIC DNA]</scope>
</reference>
<sequence>MKVWPFGHEAHTNKSDERCSPRCASPQPGRAVGQDVVGNVQRRVRKVDGLAAQPGETVKPVNGNVMVKNEILDIVDMTLFLGFTLDAKLRWNSHITRLAKRLNSAAYAVKRTRQLTDESTARLFISVFFIVS</sequence>
<name>A0A4C1VJL0_EUMVA</name>
<dbReference type="Proteomes" id="UP000299102">
    <property type="component" value="Unassembled WGS sequence"/>
</dbReference>
<dbReference type="EMBL" id="BGZK01000354">
    <property type="protein sequence ID" value="GBP38779.1"/>
    <property type="molecule type" value="Genomic_DNA"/>
</dbReference>
<comment type="caution">
    <text evidence="2">The sequence shown here is derived from an EMBL/GenBank/DDBJ whole genome shotgun (WGS) entry which is preliminary data.</text>
</comment>
<feature type="region of interest" description="Disordered" evidence="1">
    <location>
        <begin position="1"/>
        <end position="32"/>
    </location>
</feature>